<sequence length="683" mass="74616">MADSNPFAVPSDLPFAFPPFDAIRHEHYRPAFDLGVAEQRAEVEAIATDPEPPTFANTVEALERSGRTYSRTMRVFGNLAASMATPEMQALEAELAPLVAEHTDAIRLDPRLFARLDAVHAGRHDAGLTPEQLRVVERYHRDFVRAGAALPDADRDTLRSLNVQITSLTTEFGTRVLAGSNDRAVHVTDRAGLDGLSANAVEAAAGAAESAGLDGFLLTLSLPTIQPAISSLTDRDVRRRLHEAATGRGTDGGAHDTRDLVTRISRLRAERAALLGFTDHAAYIADDQTAGSTKAVLEMLGEMVGPAMANLEVERGRIEELLAADGVEGPVQPWDWAYYAERDKAATYDVDVNAVKPYFELDRVLTDGIFHAASLLYGVSFEQRTDLPVYAEGVRVYEVRDGDGSTLGLFVCDWFARPTKQGGAWMDEFVGQSHLLGTRPVVVVCLNVPQPPAGQPALMTVDEVRTGFHEFGHALHGLFSDTVYPRLQGTAVPRDFVEFPSQVNEMWAWWPEVLAHYAVHHETGEPLAQDVVDRLIASQAHGQGFEMVAMLGAALLDQEWHLLTADRAEPAPEDVGSFETAALERHGVRSDLVPPRYRTGYFAHVFAGGYDAGYYSYLWSEVLDADLVGWFTENGGPSRANGDRFRRQLLSVGGTVDPLDAFAAVRGRAPSTEPLLERRGLRG</sequence>
<dbReference type="InterPro" id="IPR045090">
    <property type="entry name" value="Pept_M3A_M3B"/>
</dbReference>
<evidence type="ECO:0000256" key="1">
    <source>
        <dbReference type="ARBA" id="ARBA00006040"/>
    </source>
</evidence>
<protein>
    <submittedName>
        <fullName evidence="9">M3 family metallopeptidase</fullName>
    </submittedName>
</protein>
<keyword evidence="4 7" id="KW-0378">Hydrolase</keyword>
<evidence type="ECO:0000259" key="8">
    <source>
        <dbReference type="Pfam" id="PF01432"/>
    </source>
</evidence>
<dbReference type="Proteomes" id="UP000683575">
    <property type="component" value="Chromosome"/>
</dbReference>
<gene>
    <name evidence="9" type="ORF">KRR39_06510</name>
</gene>
<dbReference type="PANTHER" id="PTHR43660:SF1">
    <property type="entry name" value="DIPEPTIDYL CARBOXYPEPTIDASE"/>
    <property type="match status" value="1"/>
</dbReference>
<accession>A0A975T0Q4</accession>
<proteinExistence type="inferred from homology"/>
<dbReference type="InterPro" id="IPR001567">
    <property type="entry name" value="Pept_M3A_M3B_dom"/>
</dbReference>
<dbReference type="AlphaFoldDB" id="A0A975T0Q4"/>
<name>A0A975T0Q4_9ACTN</name>
<dbReference type="InterPro" id="IPR034005">
    <property type="entry name" value="M3A_DCP"/>
</dbReference>
<evidence type="ECO:0000256" key="2">
    <source>
        <dbReference type="ARBA" id="ARBA00022670"/>
    </source>
</evidence>
<dbReference type="EMBL" id="CP077062">
    <property type="protein sequence ID" value="QWZ09416.1"/>
    <property type="molecule type" value="Genomic_DNA"/>
</dbReference>
<dbReference type="GO" id="GO:0005829">
    <property type="term" value="C:cytosol"/>
    <property type="evidence" value="ECO:0007669"/>
    <property type="project" value="TreeGrafter"/>
</dbReference>
<evidence type="ECO:0000256" key="3">
    <source>
        <dbReference type="ARBA" id="ARBA00022723"/>
    </source>
</evidence>
<evidence type="ECO:0000256" key="7">
    <source>
        <dbReference type="RuleBase" id="RU003435"/>
    </source>
</evidence>
<dbReference type="GO" id="GO:0006508">
    <property type="term" value="P:proteolysis"/>
    <property type="evidence" value="ECO:0007669"/>
    <property type="project" value="UniProtKB-KW"/>
</dbReference>
<comment type="similarity">
    <text evidence="1 7">Belongs to the peptidase M3 family.</text>
</comment>
<dbReference type="CDD" id="cd06456">
    <property type="entry name" value="M3A_DCP"/>
    <property type="match status" value="1"/>
</dbReference>
<dbReference type="GO" id="GO:0046872">
    <property type="term" value="F:metal ion binding"/>
    <property type="evidence" value="ECO:0007669"/>
    <property type="project" value="UniProtKB-UniRule"/>
</dbReference>
<dbReference type="PANTHER" id="PTHR43660">
    <property type="entry name" value="DIPEPTIDYL CARBOXYPEPTIDASE"/>
    <property type="match status" value="1"/>
</dbReference>
<keyword evidence="10" id="KW-1185">Reference proteome</keyword>
<dbReference type="RefSeq" id="WP_216941262.1">
    <property type="nucleotide sequence ID" value="NZ_CP077062.1"/>
</dbReference>
<dbReference type="Pfam" id="PF01432">
    <property type="entry name" value="Peptidase_M3"/>
    <property type="match status" value="1"/>
</dbReference>
<evidence type="ECO:0000256" key="5">
    <source>
        <dbReference type="ARBA" id="ARBA00022833"/>
    </source>
</evidence>
<comment type="cofactor">
    <cofactor evidence="7">
        <name>Zn(2+)</name>
        <dbReference type="ChEBI" id="CHEBI:29105"/>
    </cofactor>
    <text evidence="7">Binds 1 zinc ion.</text>
</comment>
<keyword evidence="2 7" id="KW-0645">Protease</keyword>
<evidence type="ECO:0000256" key="4">
    <source>
        <dbReference type="ARBA" id="ARBA00022801"/>
    </source>
</evidence>
<dbReference type="GO" id="GO:0004222">
    <property type="term" value="F:metalloendopeptidase activity"/>
    <property type="evidence" value="ECO:0007669"/>
    <property type="project" value="InterPro"/>
</dbReference>
<feature type="domain" description="Peptidase M3A/M3B catalytic" evidence="8">
    <location>
        <begin position="231"/>
        <end position="680"/>
    </location>
</feature>
<reference evidence="9" key="1">
    <citation type="submission" date="2021-06" db="EMBL/GenBank/DDBJ databases">
        <title>Complete genome sequence of Nocardioides sp. G188.</title>
        <authorList>
            <person name="Im W.-T."/>
        </authorList>
    </citation>
    <scope>NUCLEOTIDE SEQUENCE</scope>
    <source>
        <strain evidence="9">G188</strain>
    </source>
</reference>
<dbReference type="GO" id="GO:0004180">
    <property type="term" value="F:carboxypeptidase activity"/>
    <property type="evidence" value="ECO:0007669"/>
    <property type="project" value="TreeGrafter"/>
</dbReference>
<keyword evidence="3 7" id="KW-0479">Metal-binding</keyword>
<dbReference type="KEGG" id="nps:KRR39_06510"/>
<evidence type="ECO:0000256" key="6">
    <source>
        <dbReference type="ARBA" id="ARBA00023049"/>
    </source>
</evidence>
<evidence type="ECO:0000313" key="9">
    <source>
        <dbReference type="EMBL" id="QWZ09416.1"/>
    </source>
</evidence>
<keyword evidence="5 7" id="KW-0862">Zinc</keyword>
<keyword evidence="6 7" id="KW-0482">Metalloprotease</keyword>
<dbReference type="FunFam" id="3.40.390.10:FF:000009">
    <property type="entry name" value="Oligopeptidase A"/>
    <property type="match status" value="1"/>
</dbReference>
<evidence type="ECO:0000313" key="10">
    <source>
        <dbReference type="Proteomes" id="UP000683575"/>
    </source>
</evidence>
<organism evidence="9 10">
    <name type="scientific">Nocardioides panacis</name>
    <dbReference type="NCBI Taxonomy" id="2849501"/>
    <lineage>
        <taxon>Bacteria</taxon>
        <taxon>Bacillati</taxon>
        <taxon>Actinomycetota</taxon>
        <taxon>Actinomycetes</taxon>
        <taxon>Propionibacteriales</taxon>
        <taxon>Nocardioidaceae</taxon>
        <taxon>Nocardioides</taxon>
    </lineage>
</organism>